<reference evidence="2" key="1">
    <citation type="journal article" date="2021" name="G3 (Bethesda)">
        <title>Genomic diversity, chromosomal rearrangements, and interspecies hybridization in the ogataea polymorpha species complex.</title>
        <authorList>
            <person name="Hanson S.J."/>
            <person name="Cinneide E.O."/>
            <person name="Salzberg L.I."/>
            <person name="Wolfe K.H."/>
            <person name="McGowan J."/>
            <person name="Fitzpatrick D.A."/>
            <person name="Matlin K."/>
        </authorList>
    </citation>
    <scope>NUCLEOTIDE SEQUENCE</scope>
    <source>
        <strain evidence="2">61-244</strain>
    </source>
</reference>
<evidence type="ECO:0000256" key="1">
    <source>
        <dbReference type="SAM" id="MobiDB-lite"/>
    </source>
</evidence>
<dbReference type="Proteomes" id="UP001196530">
    <property type="component" value="Unassembled WGS sequence"/>
</dbReference>
<evidence type="ECO:0000313" key="2">
    <source>
        <dbReference type="EMBL" id="KAG7822093.1"/>
    </source>
</evidence>
<comment type="caution">
    <text evidence="2">The sequence shown here is derived from an EMBL/GenBank/DDBJ whole genome shotgun (WGS) entry which is preliminary data.</text>
</comment>
<dbReference type="RefSeq" id="XP_043062463.1">
    <property type="nucleotide sequence ID" value="XM_043206277.1"/>
</dbReference>
<protein>
    <submittedName>
        <fullName evidence="2">Uncharacterized protein</fullName>
    </submittedName>
</protein>
<dbReference type="GeneID" id="66124619"/>
<feature type="compositionally biased region" description="Low complexity" evidence="1">
    <location>
        <begin position="53"/>
        <end position="66"/>
    </location>
</feature>
<accession>A0AAN6DLT2</accession>
<gene>
    <name evidence="2" type="ORF">KL928_000568</name>
</gene>
<feature type="region of interest" description="Disordered" evidence="1">
    <location>
        <begin position="52"/>
        <end position="76"/>
    </location>
</feature>
<evidence type="ECO:0000313" key="3">
    <source>
        <dbReference type="Proteomes" id="UP001196530"/>
    </source>
</evidence>
<name>A0AAN6DLT2_PICAN</name>
<dbReference type="EMBL" id="JAHLUX010000001">
    <property type="protein sequence ID" value="KAG7822093.1"/>
    <property type="molecule type" value="Genomic_DNA"/>
</dbReference>
<dbReference type="AlphaFoldDB" id="A0AAN6DLT2"/>
<sequence>MSNLHYGPKLRQLLLKLESDRDRVPPAGSERLSKLAFLGLLVAKNAKLRRRSSTSSLSSSPTLYSPNQRSRSNSGAVPGPLFALQCRSERSWQEKYNSFETGLLANLESLVSLFDNFTMFQNVLSKSRFASKFRGVEALLKNLSKVYFIIILINLKNLIVKLIKLNKLIRIVELEAEMLSRNDKNVLLPEAASQEREKLVFLYTEKFRTYVELVGYANELVLDLTLVYSRIRLPKLVGRLVSLVSWIIGVYRLSKDEAEEARTEEQIAAMQKQYL</sequence>
<proteinExistence type="predicted"/>
<organism evidence="2 3">
    <name type="scientific">Pichia angusta</name>
    <name type="common">Yeast</name>
    <name type="synonym">Hansenula polymorpha</name>
    <dbReference type="NCBI Taxonomy" id="870730"/>
    <lineage>
        <taxon>Eukaryota</taxon>
        <taxon>Fungi</taxon>
        <taxon>Dikarya</taxon>
        <taxon>Ascomycota</taxon>
        <taxon>Saccharomycotina</taxon>
        <taxon>Pichiomycetes</taxon>
        <taxon>Pichiales</taxon>
        <taxon>Pichiaceae</taxon>
        <taxon>Ogataea</taxon>
    </lineage>
</organism>